<dbReference type="InterPro" id="IPR020568">
    <property type="entry name" value="Ribosomal_Su5_D2-typ_SF"/>
</dbReference>
<dbReference type="Gene3D" id="3.30.70.890">
    <property type="entry name" value="GHMP kinase, C-terminal domain"/>
    <property type="match status" value="1"/>
</dbReference>
<dbReference type="NCBIfam" id="TIGR00191">
    <property type="entry name" value="thrB"/>
    <property type="match status" value="1"/>
</dbReference>
<dbReference type="PROSITE" id="PS00627">
    <property type="entry name" value="GHMP_KINASES_ATP"/>
    <property type="match status" value="1"/>
</dbReference>
<keyword evidence="14" id="KW-1185">Reference proteome</keyword>
<dbReference type="OrthoDB" id="195231at2759"/>
<dbReference type="InterPro" id="IPR006203">
    <property type="entry name" value="GHMP_knse_ATP-bd_CS"/>
</dbReference>
<keyword evidence="8" id="KW-0547">Nucleotide-binding</keyword>
<comment type="caution">
    <text evidence="13">The sequence shown here is derived from an EMBL/GenBank/DDBJ whole genome shotgun (WGS) entry which is preliminary data.</text>
</comment>
<dbReference type="SUPFAM" id="SSF54211">
    <property type="entry name" value="Ribosomal protein S5 domain 2-like"/>
    <property type="match status" value="1"/>
</dbReference>
<dbReference type="STRING" id="61424.A0A2T9Z2B7"/>
<protein>
    <recommendedName>
        <fullName evidence="4">Homoserine kinase</fullName>
        <ecNumber evidence="3">2.7.1.39</ecNumber>
    </recommendedName>
</protein>
<dbReference type="InterPro" id="IPR000870">
    <property type="entry name" value="Homoserine_kinase"/>
</dbReference>
<keyword evidence="9" id="KW-0418">Kinase</keyword>
<evidence type="ECO:0000259" key="12">
    <source>
        <dbReference type="Pfam" id="PF00288"/>
    </source>
</evidence>
<comment type="pathway">
    <text evidence="1">Amino-acid biosynthesis; L-threonine biosynthesis; L-threonine from L-aspartate: step 4/5.</text>
</comment>
<dbReference type="HAMAP" id="MF_00384">
    <property type="entry name" value="Homoser_kinase"/>
    <property type="match status" value="1"/>
</dbReference>
<dbReference type="PIRSF" id="PIRSF000676">
    <property type="entry name" value="Homoser_kin"/>
    <property type="match status" value="1"/>
</dbReference>
<dbReference type="InterPro" id="IPR006204">
    <property type="entry name" value="GHMP_kinase_N_dom"/>
</dbReference>
<evidence type="ECO:0000256" key="7">
    <source>
        <dbReference type="ARBA" id="ARBA00022697"/>
    </source>
</evidence>
<dbReference type="InterPro" id="IPR014721">
    <property type="entry name" value="Ribsml_uS5_D2-typ_fold_subgr"/>
</dbReference>
<feature type="domain" description="GHMP kinase N-terminal" evidence="12">
    <location>
        <begin position="77"/>
        <end position="161"/>
    </location>
</feature>
<dbReference type="AlphaFoldDB" id="A0A2T9Z2B7"/>
<dbReference type="Proteomes" id="UP000245699">
    <property type="component" value="Unassembled WGS sequence"/>
</dbReference>
<comment type="catalytic activity">
    <reaction evidence="11">
        <text>L-homoserine + ATP = O-phospho-L-homoserine + ADP + H(+)</text>
        <dbReference type="Rhea" id="RHEA:13985"/>
        <dbReference type="ChEBI" id="CHEBI:15378"/>
        <dbReference type="ChEBI" id="CHEBI:30616"/>
        <dbReference type="ChEBI" id="CHEBI:57476"/>
        <dbReference type="ChEBI" id="CHEBI:57590"/>
        <dbReference type="ChEBI" id="CHEBI:456216"/>
        <dbReference type="EC" id="2.7.1.39"/>
    </reaction>
    <physiologicalReaction direction="left-to-right" evidence="11">
        <dbReference type="Rhea" id="RHEA:13986"/>
    </physiologicalReaction>
</comment>
<reference evidence="13 14" key="1">
    <citation type="journal article" date="2018" name="MBio">
        <title>Comparative Genomics Reveals the Core Gene Toolbox for the Fungus-Insect Symbiosis.</title>
        <authorList>
            <person name="Wang Y."/>
            <person name="Stata M."/>
            <person name="Wang W."/>
            <person name="Stajich J.E."/>
            <person name="White M.M."/>
            <person name="Moncalvo J.M."/>
        </authorList>
    </citation>
    <scope>NUCLEOTIDE SEQUENCE [LARGE SCALE GENOMIC DNA]</scope>
    <source>
        <strain evidence="13 14">AUS-77-4</strain>
    </source>
</reference>
<evidence type="ECO:0000256" key="9">
    <source>
        <dbReference type="ARBA" id="ARBA00022777"/>
    </source>
</evidence>
<dbReference type="GO" id="GO:0005524">
    <property type="term" value="F:ATP binding"/>
    <property type="evidence" value="ECO:0007669"/>
    <property type="project" value="UniProtKB-KW"/>
</dbReference>
<evidence type="ECO:0000313" key="13">
    <source>
        <dbReference type="EMBL" id="PVU98733.1"/>
    </source>
</evidence>
<gene>
    <name evidence="13" type="ORF">BB559_001331</name>
</gene>
<accession>A0A2T9Z2B7</accession>
<evidence type="ECO:0000256" key="8">
    <source>
        <dbReference type="ARBA" id="ARBA00022741"/>
    </source>
</evidence>
<sequence length="346" mass="37432">MPKYRISVPATSANIGPGFDTLGIALSLFLNLDVSVESPDFDPLLLPTPPSSKNIQYNIQLSYSEFDSSIPLEPDTNIISRVALFVLNTFGIQKFPTFTKVFVENNIPLSRGLGSSATAIVSGVFLANVVCDLKLTEQQMFSFCLAFENHPDNTTPAIVGGITASYVLGSEIMSESSTPSKAIYDINKVFGVNVKYNSKIKAVVAVPRFELPTSLARSVLPKQYEIKDIVYNFQRIATLSVALGAEDLSPEIIYNSMKDKIHQPYRKALVPGLSKVLDEVCPQNTPGLIGVCLSGAGPTTLALATSNFEEIGAKLKSIFDSESKGTFETDIFILDIVDRGATAKSL</sequence>
<evidence type="ECO:0000256" key="5">
    <source>
        <dbReference type="ARBA" id="ARBA00022605"/>
    </source>
</evidence>
<comment type="similarity">
    <text evidence="2">Belongs to the GHMP kinase family. Homoserine kinase subfamily.</text>
</comment>
<dbReference type="InterPro" id="IPR036554">
    <property type="entry name" value="GHMP_kinase_C_sf"/>
</dbReference>
<dbReference type="GO" id="GO:0004413">
    <property type="term" value="F:homoserine kinase activity"/>
    <property type="evidence" value="ECO:0007669"/>
    <property type="project" value="UniProtKB-EC"/>
</dbReference>
<dbReference type="SUPFAM" id="SSF55060">
    <property type="entry name" value="GHMP Kinase, C-terminal domain"/>
    <property type="match status" value="1"/>
</dbReference>
<dbReference type="EC" id="2.7.1.39" evidence="3"/>
<evidence type="ECO:0000256" key="6">
    <source>
        <dbReference type="ARBA" id="ARBA00022679"/>
    </source>
</evidence>
<dbReference type="PRINTS" id="PR00958">
    <property type="entry name" value="HOMSERKINASE"/>
</dbReference>
<evidence type="ECO:0000256" key="2">
    <source>
        <dbReference type="ARBA" id="ARBA00007370"/>
    </source>
</evidence>
<evidence type="ECO:0000256" key="1">
    <source>
        <dbReference type="ARBA" id="ARBA00005015"/>
    </source>
</evidence>
<proteinExistence type="inferred from homology"/>
<evidence type="ECO:0000256" key="3">
    <source>
        <dbReference type="ARBA" id="ARBA00012078"/>
    </source>
</evidence>
<keyword evidence="6" id="KW-0808">Transferase</keyword>
<evidence type="ECO:0000256" key="11">
    <source>
        <dbReference type="ARBA" id="ARBA00049913"/>
    </source>
</evidence>
<dbReference type="GO" id="GO:0009088">
    <property type="term" value="P:threonine biosynthetic process"/>
    <property type="evidence" value="ECO:0007669"/>
    <property type="project" value="UniProtKB-UniPathway"/>
</dbReference>
<name>A0A2T9Z2B7_9FUNG</name>
<dbReference type="PANTHER" id="PTHR20861">
    <property type="entry name" value="HOMOSERINE/4-DIPHOSPHOCYTIDYL-2-C-METHYL-D-ERYTHRITOL KINASE"/>
    <property type="match status" value="1"/>
</dbReference>
<organism evidence="13 14">
    <name type="scientific">Furculomyces boomerangus</name>
    <dbReference type="NCBI Taxonomy" id="61424"/>
    <lineage>
        <taxon>Eukaryota</taxon>
        <taxon>Fungi</taxon>
        <taxon>Fungi incertae sedis</taxon>
        <taxon>Zoopagomycota</taxon>
        <taxon>Kickxellomycotina</taxon>
        <taxon>Harpellomycetes</taxon>
        <taxon>Harpellales</taxon>
        <taxon>Harpellaceae</taxon>
        <taxon>Furculomyces</taxon>
    </lineage>
</organism>
<keyword evidence="5" id="KW-0028">Amino-acid biosynthesis</keyword>
<dbReference type="Gene3D" id="3.30.230.10">
    <property type="match status" value="1"/>
</dbReference>
<keyword evidence="10" id="KW-0067">ATP-binding</keyword>
<dbReference type="PANTHER" id="PTHR20861:SF1">
    <property type="entry name" value="HOMOSERINE KINASE"/>
    <property type="match status" value="1"/>
</dbReference>
<dbReference type="EMBL" id="MBFT01000069">
    <property type="protein sequence ID" value="PVU98733.1"/>
    <property type="molecule type" value="Genomic_DNA"/>
</dbReference>
<evidence type="ECO:0000256" key="10">
    <source>
        <dbReference type="ARBA" id="ARBA00022840"/>
    </source>
</evidence>
<dbReference type="UniPathway" id="UPA00050">
    <property type="reaction ID" value="UER00064"/>
</dbReference>
<evidence type="ECO:0000256" key="4">
    <source>
        <dbReference type="ARBA" id="ARBA00017858"/>
    </source>
</evidence>
<dbReference type="Pfam" id="PF00288">
    <property type="entry name" value="GHMP_kinases_N"/>
    <property type="match status" value="1"/>
</dbReference>
<evidence type="ECO:0000313" key="14">
    <source>
        <dbReference type="Proteomes" id="UP000245699"/>
    </source>
</evidence>
<keyword evidence="7" id="KW-0791">Threonine biosynthesis</keyword>